<reference evidence="2" key="2">
    <citation type="submission" date="2023-05" db="EMBL/GenBank/DDBJ databases">
        <authorList>
            <consortium name="Lawrence Berkeley National Laboratory"/>
            <person name="Steindorff A."/>
            <person name="Hensen N."/>
            <person name="Bonometti L."/>
            <person name="Westerberg I."/>
            <person name="Brannstrom I.O."/>
            <person name="Guillou S."/>
            <person name="Cros-Aarteil S."/>
            <person name="Calhoun S."/>
            <person name="Haridas S."/>
            <person name="Kuo A."/>
            <person name="Mondo S."/>
            <person name="Pangilinan J."/>
            <person name="Riley R."/>
            <person name="Labutti K."/>
            <person name="Andreopoulos B."/>
            <person name="Lipzen A."/>
            <person name="Chen C."/>
            <person name="Yanf M."/>
            <person name="Daum C."/>
            <person name="Ng V."/>
            <person name="Clum A."/>
            <person name="Ohm R."/>
            <person name="Martin F."/>
            <person name="Silar P."/>
            <person name="Natvig D."/>
            <person name="Lalanne C."/>
            <person name="Gautier V."/>
            <person name="Ament-Velasquez S.L."/>
            <person name="Kruys A."/>
            <person name="Hutchinson M.I."/>
            <person name="Powell A.J."/>
            <person name="Barry K."/>
            <person name="Miller A.N."/>
            <person name="Grigoriev I.V."/>
            <person name="Debuchy R."/>
            <person name="Gladieux P."/>
            <person name="Thoren M.H."/>
            <person name="Johannesson H."/>
        </authorList>
    </citation>
    <scope>NUCLEOTIDE SEQUENCE</scope>
    <source>
        <strain evidence="2">CBS 892.96</strain>
    </source>
</reference>
<sequence>MYRPLSKTDFRAVHLLLANFSDEIKCVLVVQSFKVKASYEAVSYQQGDDDDLRTIHIRHLDRTPPQPDYHLANLFLDAFGNAFIVILYMLKLKVLGYVLFLMDKPVVSTVFVLWLPTMPVIISEVRQTKPWGFIRSFKVGDVPPNLRFGELKIPPSLDLALRCLGSKTKVQTL</sequence>
<name>A0AAN7A1H4_9PEZI</name>
<feature type="transmembrane region" description="Helical" evidence="1">
    <location>
        <begin position="71"/>
        <end position="90"/>
    </location>
</feature>
<dbReference type="AlphaFoldDB" id="A0AAN7A1H4"/>
<comment type="caution">
    <text evidence="2">The sequence shown here is derived from an EMBL/GenBank/DDBJ whole genome shotgun (WGS) entry which is preliminary data.</text>
</comment>
<reference evidence="2" key="1">
    <citation type="journal article" date="2023" name="Mol. Phylogenet. Evol.">
        <title>Genome-scale phylogeny and comparative genomics of the fungal order Sordariales.</title>
        <authorList>
            <person name="Hensen N."/>
            <person name="Bonometti L."/>
            <person name="Westerberg I."/>
            <person name="Brannstrom I.O."/>
            <person name="Guillou S."/>
            <person name="Cros-Aarteil S."/>
            <person name="Calhoun S."/>
            <person name="Haridas S."/>
            <person name="Kuo A."/>
            <person name="Mondo S."/>
            <person name="Pangilinan J."/>
            <person name="Riley R."/>
            <person name="LaButti K."/>
            <person name="Andreopoulos B."/>
            <person name="Lipzen A."/>
            <person name="Chen C."/>
            <person name="Yan M."/>
            <person name="Daum C."/>
            <person name="Ng V."/>
            <person name="Clum A."/>
            <person name="Steindorff A."/>
            <person name="Ohm R.A."/>
            <person name="Martin F."/>
            <person name="Silar P."/>
            <person name="Natvig D.O."/>
            <person name="Lalanne C."/>
            <person name="Gautier V."/>
            <person name="Ament-Velasquez S.L."/>
            <person name="Kruys A."/>
            <person name="Hutchinson M.I."/>
            <person name="Powell A.J."/>
            <person name="Barry K."/>
            <person name="Miller A.N."/>
            <person name="Grigoriev I.V."/>
            <person name="Debuchy R."/>
            <person name="Gladieux P."/>
            <person name="Hiltunen Thoren M."/>
            <person name="Johannesson H."/>
        </authorList>
    </citation>
    <scope>NUCLEOTIDE SEQUENCE</scope>
    <source>
        <strain evidence="2">CBS 892.96</strain>
    </source>
</reference>
<evidence type="ECO:0000313" key="3">
    <source>
        <dbReference type="Proteomes" id="UP001302321"/>
    </source>
</evidence>
<keyword evidence="1" id="KW-0472">Membrane</keyword>
<keyword evidence="3" id="KW-1185">Reference proteome</keyword>
<keyword evidence="1" id="KW-1133">Transmembrane helix</keyword>
<evidence type="ECO:0000313" key="2">
    <source>
        <dbReference type="EMBL" id="KAK4171831.1"/>
    </source>
</evidence>
<gene>
    <name evidence="2" type="ORF">QBC36DRAFT_315410</name>
</gene>
<dbReference type="Proteomes" id="UP001302321">
    <property type="component" value="Unassembled WGS sequence"/>
</dbReference>
<evidence type="ECO:0000256" key="1">
    <source>
        <dbReference type="SAM" id="Phobius"/>
    </source>
</evidence>
<protein>
    <submittedName>
        <fullName evidence="2">Uncharacterized protein</fullName>
    </submittedName>
</protein>
<accession>A0AAN7A1H4</accession>
<organism evidence="2 3">
    <name type="scientific">Triangularia setosa</name>
    <dbReference type="NCBI Taxonomy" id="2587417"/>
    <lineage>
        <taxon>Eukaryota</taxon>
        <taxon>Fungi</taxon>
        <taxon>Dikarya</taxon>
        <taxon>Ascomycota</taxon>
        <taxon>Pezizomycotina</taxon>
        <taxon>Sordariomycetes</taxon>
        <taxon>Sordariomycetidae</taxon>
        <taxon>Sordariales</taxon>
        <taxon>Podosporaceae</taxon>
        <taxon>Triangularia</taxon>
    </lineage>
</organism>
<proteinExistence type="predicted"/>
<dbReference type="EMBL" id="MU866498">
    <property type="protein sequence ID" value="KAK4171831.1"/>
    <property type="molecule type" value="Genomic_DNA"/>
</dbReference>
<keyword evidence="1" id="KW-0812">Transmembrane</keyword>